<comment type="caution">
    <text evidence="1">The sequence shown here is derived from an EMBL/GenBank/DDBJ whole genome shotgun (WGS) entry which is preliminary data.</text>
</comment>
<reference evidence="1 2" key="1">
    <citation type="journal article" date="2020" name="BMC Genomics">
        <title>Intraspecific diversification of the crop wild relative Brassica cretica Lam. using demographic model selection.</title>
        <authorList>
            <person name="Kioukis A."/>
            <person name="Michalopoulou V.A."/>
            <person name="Briers L."/>
            <person name="Pirintsos S."/>
            <person name="Studholme D.J."/>
            <person name="Pavlidis P."/>
            <person name="Sarris P.F."/>
        </authorList>
    </citation>
    <scope>NUCLEOTIDE SEQUENCE [LARGE SCALE GENOMIC DNA]</scope>
    <source>
        <strain evidence="2">cv. PFS-1207/04</strain>
    </source>
</reference>
<organism evidence="1 2">
    <name type="scientific">Brassica cretica</name>
    <name type="common">Mustard</name>
    <dbReference type="NCBI Taxonomy" id="69181"/>
    <lineage>
        <taxon>Eukaryota</taxon>
        <taxon>Viridiplantae</taxon>
        <taxon>Streptophyta</taxon>
        <taxon>Embryophyta</taxon>
        <taxon>Tracheophyta</taxon>
        <taxon>Spermatophyta</taxon>
        <taxon>Magnoliopsida</taxon>
        <taxon>eudicotyledons</taxon>
        <taxon>Gunneridae</taxon>
        <taxon>Pentapetalae</taxon>
        <taxon>rosids</taxon>
        <taxon>malvids</taxon>
        <taxon>Brassicales</taxon>
        <taxon>Brassicaceae</taxon>
        <taxon>Brassiceae</taxon>
        <taxon>Brassica</taxon>
    </lineage>
</organism>
<name>A0ABQ7E561_BRACR</name>
<evidence type="ECO:0008006" key="3">
    <source>
        <dbReference type="Google" id="ProtNLM"/>
    </source>
</evidence>
<dbReference type="Proteomes" id="UP000266723">
    <property type="component" value="Unassembled WGS sequence"/>
</dbReference>
<accession>A0ABQ7E561</accession>
<evidence type="ECO:0000313" key="2">
    <source>
        <dbReference type="Proteomes" id="UP000266723"/>
    </source>
</evidence>
<evidence type="ECO:0000313" key="1">
    <source>
        <dbReference type="EMBL" id="KAF3591690.1"/>
    </source>
</evidence>
<keyword evidence="2" id="KW-1185">Reference proteome</keyword>
<dbReference type="EMBL" id="QGKV02000299">
    <property type="protein sequence ID" value="KAF3591690.1"/>
    <property type="molecule type" value="Genomic_DNA"/>
</dbReference>
<gene>
    <name evidence="1" type="ORF">DY000_02026797</name>
</gene>
<sequence>MEDSKETQPTAAATTTAWVQIFNLELGNILVKTYDLSINTQDIAAKIVAFTHQGRPLEYCILSASGAVSIAVLRHSYDPNNPTGVVTAYMISGSFLNTERTRYSGSTDQMYHLRLWPGTNTLSKQMVRGSTSLDLLLYSFSPSELSSSR</sequence>
<protein>
    <recommendedName>
        <fullName evidence="3">AT-hook motif nuclear-localized protein</fullName>
    </recommendedName>
</protein>
<proteinExistence type="predicted"/>